<comment type="caution">
    <text evidence="2">The sequence shown here is derived from an EMBL/GenBank/DDBJ whole genome shotgun (WGS) entry which is preliminary data.</text>
</comment>
<dbReference type="GO" id="GO:0003676">
    <property type="term" value="F:nucleic acid binding"/>
    <property type="evidence" value="ECO:0007669"/>
    <property type="project" value="InterPro"/>
</dbReference>
<dbReference type="GO" id="GO:0008270">
    <property type="term" value="F:zinc ion binding"/>
    <property type="evidence" value="ECO:0007669"/>
    <property type="project" value="InterPro"/>
</dbReference>
<evidence type="ECO:0000313" key="2">
    <source>
        <dbReference type="EMBL" id="KAK2661772.1"/>
    </source>
</evidence>
<sequence>MNTTGCSEGINSIFDGFVTSKTNLREFVIKYEQTLKKIIEKESYEDFESEHKYRIIDDGKFLLKHEVNSYKVQEKANDNAYHTYIVKTKLGGLEEFVVKLNLQTYEDPNISQTKGKKRDVESSRRIKSSIEVALNKKKRTCRLCSKFGHDKRNCSLNPKRKKMESTSDENEETQEIDQDMESSDDY</sequence>
<organism evidence="2 3">
    <name type="scientific">Dipteronia dyeriana</name>
    <dbReference type="NCBI Taxonomy" id="168575"/>
    <lineage>
        <taxon>Eukaryota</taxon>
        <taxon>Viridiplantae</taxon>
        <taxon>Streptophyta</taxon>
        <taxon>Embryophyta</taxon>
        <taxon>Tracheophyta</taxon>
        <taxon>Spermatophyta</taxon>
        <taxon>Magnoliopsida</taxon>
        <taxon>eudicotyledons</taxon>
        <taxon>Gunneridae</taxon>
        <taxon>Pentapetalae</taxon>
        <taxon>rosids</taxon>
        <taxon>malvids</taxon>
        <taxon>Sapindales</taxon>
        <taxon>Sapindaceae</taxon>
        <taxon>Hippocastanoideae</taxon>
        <taxon>Acereae</taxon>
        <taxon>Dipteronia</taxon>
    </lineage>
</organism>
<dbReference type="AlphaFoldDB" id="A0AAD9XM68"/>
<proteinExistence type="predicted"/>
<dbReference type="InterPro" id="IPR036875">
    <property type="entry name" value="Znf_CCHC_sf"/>
</dbReference>
<feature type="region of interest" description="Disordered" evidence="1">
    <location>
        <begin position="148"/>
        <end position="186"/>
    </location>
</feature>
<evidence type="ECO:0000313" key="3">
    <source>
        <dbReference type="Proteomes" id="UP001280121"/>
    </source>
</evidence>
<evidence type="ECO:0000256" key="1">
    <source>
        <dbReference type="SAM" id="MobiDB-lite"/>
    </source>
</evidence>
<dbReference type="Proteomes" id="UP001280121">
    <property type="component" value="Unassembled WGS sequence"/>
</dbReference>
<dbReference type="EMBL" id="JANJYI010000001">
    <property type="protein sequence ID" value="KAK2661772.1"/>
    <property type="molecule type" value="Genomic_DNA"/>
</dbReference>
<gene>
    <name evidence="2" type="ORF">Ddye_000346</name>
</gene>
<reference evidence="2" key="1">
    <citation type="journal article" date="2023" name="Plant J.">
        <title>Genome sequences and population genomics provide insights into the demographic history, inbreeding, and mutation load of two 'living fossil' tree species of Dipteronia.</title>
        <authorList>
            <person name="Feng Y."/>
            <person name="Comes H.P."/>
            <person name="Chen J."/>
            <person name="Zhu S."/>
            <person name="Lu R."/>
            <person name="Zhang X."/>
            <person name="Li P."/>
            <person name="Qiu J."/>
            <person name="Olsen K.M."/>
            <person name="Qiu Y."/>
        </authorList>
    </citation>
    <scope>NUCLEOTIDE SEQUENCE</scope>
    <source>
        <strain evidence="2">KIB01</strain>
    </source>
</reference>
<dbReference type="SUPFAM" id="SSF57756">
    <property type="entry name" value="Retrovirus zinc finger-like domains"/>
    <property type="match status" value="1"/>
</dbReference>
<evidence type="ECO:0008006" key="4">
    <source>
        <dbReference type="Google" id="ProtNLM"/>
    </source>
</evidence>
<name>A0AAD9XM68_9ROSI</name>
<feature type="compositionally biased region" description="Acidic residues" evidence="1">
    <location>
        <begin position="166"/>
        <end position="186"/>
    </location>
</feature>
<keyword evidence="3" id="KW-1185">Reference proteome</keyword>
<accession>A0AAD9XM68</accession>
<protein>
    <recommendedName>
        <fullName evidence="4">Protein FAR1-RELATED SEQUENCE</fullName>
    </recommendedName>
</protein>